<comment type="caution">
    <text evidence="1">The sequence shown here is derived from an EMBL/GenBank/DDBJ whole genome shotgun (WGS) entry which is preliminary data.</text>
</comment>
<sequence length="66" mass="7452">MSKLAGFHILRPALVSSGLIRFPSFWADSFADEPGAARRLQRRDQGHLNVLQVPYHAYNGTYCNYA</sequence>
<accession>A0A9P7NDF0</accession>
<proteinExistence type="predicted"/>
<evidence type="ECO:0000313" key="2">
    <source>
        <dbReference type="Proteomes" id="UP000748025"/>
    </source>
</evidence>
<dbReference type="AlphaFoldDB" id="A0A9P7NDF0"/>
<dbReference type="EMBL" id="SRPW01000667">
    <property type="protein sequence ID" value="KAG6013016.1"/>
    <property type="molecule type" value="Genomic_DNA"/>
</dbReference>
<gene>
    <name evidence="1" type="ORF">E4U43_007521</name>
</gene>
<evidence type="ECO:0000313" key="1">
    <source>
        <dbReference type="EMBL" id="KAG6013016.1"/>
    </source>
</evidence>
<dbReference type="Proteomes" id="UP000748025">
    <property type="component" value="Unassembled WGS sequence"/>
</dbReference>
<name>A0A9P7NDF0_9HYPO</name>
<organism evidence="1 2">
    <name type="scientific">Claviceps pusilla</name>
    <dbReference type="NCBI Taxonomy" id="123648"/>
    <lineage>
        <taxon>Eukaryota</taxon>
        <taxon>Fungi</taxon>
        <taxon>Dikarya</taxon>
        <taxon>Ascomycota</taxon>
        <taxon>Pezizomycotina</taxon>
        <taxon>Sordariomycetes</taxon>
        <taxon>Hypocreomycetidae</taxon>
        <taxon>Hypocreales</taxon>
        <taxon>Clavicipitaceae</taxon>
        <taxon>Claviceps</taxon>
    </lineage>
</organism>
<reference evidence="1" key="1">
    <citation type="journal article" date="2020" name="bioRxiv">
        <title>Whole genome comparisons of ergot fungi reveals the divergence and evolution of species within the genus Claviceps are the result of varying mechanisms driving genome evolution and host range expansion.</title>
        <authorList>
            <person name="Wyka S.A."/>
            <person name="Mondo S.J."/>
            <person name="Liu M."/>
            <person name="Dettman J."/>
            <person name="Nalam V."/>
            <person name="Broders K.D."/>
        </authorList>
    </citation>
    <scope>NUCLEOTIDE SEQUENCE</scope>
    <source>
        <strain evidence="1">CCC 602</strain>
    </source>
</reference>
<protein>
    <submittedName>
        <fullName evidence="1">Uncharacterized protein</fullName>
    </submittedName>
</protein>
<keyword evidence="2" id="KW-1185">Reference proteome</keyword>